<name>A0A849K9L5_9BURK</name>
<feature type="compositionally biased region" description="Basic residues" evidence="1">
    <location>
        <begin position="146"/>
        <end position="172"/>
    </location>
</feature>
<dbReference type="AlphaFoldDB" id="A0A849K9L5"/>
<feature type="region of interest" description="Disordered" evidence="1">
    <location>
        <begin position="134"/>
        <end position="172"/>
    </location>
</feature>
<evidence type="ECO:0000256" key="1">
    <source>
        <dbReference type="SAM" id="MobiDB-lite"/>
    </source>
</evidence>
<proteinExistence type="predicted"/>
<reference evidence="2 3" key="1">
    <citation type="submission" date="2020-05" db="EMBL/GenBank/DDBJ databases">
        <authorList>
            <person name="Khan S.A."/>
            <person name="Jeon C.O."/>
            <person name="Chun B.H."/>
        </authorList>
    </citation>
    <scope>NUCLEOTIDE SEQUENCE [LARGE SCALE GENOMIC DNA]</scope>
    <source>
        <strain evidence="2 3">B156</strain>
    </source>
</reference>
<dbReference type="NCBIfam" id="TIGR01837">
    <property type="entry name" value="PHA_granule_1"/>
    <property type="match status" value="1"/>
</dbReference>
<dbReference type="EMBL" id="JABFCS010000001">
    <property type="protein sequence ID" value="NNU44160.1"/>
    <property type="molecule type" value="Genomic_DNA"/>
</dbReference>
<dbReference type="Pfam" id="PF05597">
    <property type="entry name" value="Phasin"/>
    <property type="match status" value="1"/>
</dbReference>
<feature type="region of interest" description="Disordered" evidence="1">
    <location>
        <begin position="1"/>
        <end position="21"/>
    </location>
</feature>
<sequence length="172" mass="18427">MVKKLQKNRDEGKSSSSSQLASTVKESAQQIWLAGLGAFSKAQEEGGKVFEALVKEGVTLQKRTQSVAEDKLTEATSRMASMATDLSSKASGQWDKLESIFEDRVSRALKKLGVPSGRDVDELMERIDELQRTVASLQGGAPARTGARKPAAKRPSAKAAARKRAPARKAAG</sequence>
<dbReference type="PANTHER" id="PTHR38664">
    <property type="entry name" value="SLR0058 PROTEIN"/>
    <property type="match status" value="1"/>
</dbReference>
<keyword evidence="3" id="KW-1185">Reference proteome</keyword>
<accession>A0A849K9L5</accession>
<dbReference type="RefSeq" id="WP_171560621.1">
    <property type="nucleotide sequence ID" value="NZ_JABFCS010000001.1"/>
</dbReference>
<organism evidence="2 3">
    <name type="scientific">Ramlibacter montanisoli</name>
    <dbReference type="NCBI Taxonomy" id="2732512"/>
    <lineage>
        <taxon>Bacteria</taxon>
        <taxon>Pseudomonadati</taxon>
        <taxon>Pseudomonadota</taxon>
        <taxon>Betaproteobacteria</taxon>
        <taxon>Burkholderiales</taxon>
        <taxon>Comamonadaceae</taxon>
        <taxon>Ramlibacter</taxon>
    </lineage>
</organism>
<dbReference type="PANTHER" id="PTHR38664:SF1">
    <property type="entry name" value="SLR0058 PROTEIN"/>
    <property type="match status" value="1"/>
</dbReference>
<dbReference type="Proteomes" id="UP000552954">
    <property type="component" value="Unassembled WGS sequence"/>
</dbReference>
<dbReference type="InterPro" id="IPR008769">
    <property type="entry name" value="PhaF_PhaI"/>
</dbReference>
<evidence type="ECO:0000313" key="2">
    <source>
        <dbReference type="EMBL" id="NNU44160.1"/>
    </source>
</evidence>
<protein>
    <submittedName>
        <fullName evidence="2">Phasin family protein</fullName>
    </submittedName>
</protein>
<reference evidence="2 3" key="2">
    <citation type="submission" date="2020-06" db="EMBL/GenBank/DDBJ databases">
        <title>Ramlibacter rhizophilus sp. nov., isolated from rhizosphere soil of national flower Mugunghwa from South Korea.</title>
        <authorList>
            <person name="Zheng-Fei Y."/>
            <person name="Huan T."/>
        </authorList>
    </citation>
    <scope>NUCLEOTIDE SEQUENCE [LARGE SCALE GENOMIC DNA]</scope>
    <source>
        <strain evidence="2 3">B156</strain>
    </source>
</reference>
<gene>
    <name evidence="2" type="ORF">HK415_14820</name>
</gene>
<comment type="caution">
    <text evidence="2">The sequence shown here is derived from an EMBL/GenBank/DDBJ whole genome shotgun (WGS) entry which is preliminary data.</text>
</comment>
<evidence type="ECO:0000313" key="3">
    <source>
        <dbReference type="Proteomes" id="UP000552954"/>
    </source>
</evidence>